<evidence type="ECO:0000256" key="1">
    <source>
        <dbReference type="SAM" id="MobiDB-lite"/>
    </source>
</evidence>
<dbReference type="GO" id="GO:0098793">
    <property type="term" value="C:presynapse"/>
    <property type="evidence" value="ECO:0007669"/>
    <property type="project" value="GOC"/>
</dbReference>
<dbReference type="GO" id="GO:0005509">
    <property type="term" value="F:calcium ion binding"/>
    <property type="evidence" value="ECO:0007669"/>
    <property type="project" value="TreeGrafter"/>
</dbReference>
<dbReference type="PROSITE" id="PS50004">
    <property type="entry name" value="C2"/>
    <property type="match status" value="2"/>
</dbReference>
<keyword evidence="2" id="KW-0472">Membrane</keyword>
<dbReference type="GO" id="GO:0005886">
    <property type="term" value="C:plasma membrane"/>
    <property type="evidence" value="ECO:0007669"/>
    <property type="project" value="TreeGrafter"/>
</dbReference>
<dbReference type="Pfam" id="PF00168">
    <property type="entry name" value="C2"/>
    <property type="match status" value="2"/>
</dbReference>
<dbReference type="GO" id="GO:0006906">
    <property type="term" value="P:vesicle fusion"/>
    <property type="evidence" value="ECO:0007669"/>
    <property type="project" value="TreeGrafter"/>
</dbReference>
<feature type="domain" description="C2" evidence="3">
    <location>
        <begin position="372"/>
        <end position="505"/>
    </location>
</feature>
<proteinExistence type="predicted"/>
<keyword evidence="5" id="KW-1185">Reference proteome</keyword>
<dbReference type="GO" id="GO:0048791">
    <property type="term" value="P:calcium ion-regulated exocytosis of neurotransmitter"/>
    <property type="evidence" value="ECO:0007669"/>
    <property type="project" value="TreeGrafter"/>
</dbReference>
<dbReference type="GO" id="GO:0000149">
    <property type="term" value="F:SNARE binding"/>
    <property type="evidence" value="ECO:0007669"/>
    <property type="project" value="TreeGrafter"/>
</dbReference>
<feature type="domain" description="C2" evidence="3">
    <location>
        <begin position="227"/>
        <end position="349"/>
    </location>
</feature>
<feature type="transmembrane region" description="Helical" evidence="2">
    <location>
        <begin position="50"/>
        <end position="72"/>
    </location>
</feature>
<accession>A0A210QE06</accession>
<dbReference type="AlphaFoldDB" id="A0A210QE06"/>
<comment type="caution">
    <text evidence="4">The sequence shown here is derived from an EMBL/GenBank/DDBJ whole genome shotgun (WGS) entry which is preliminary data.</text>
</comment>
<keyword evidence="2" id="KW-1133">Transmembrane helix</keyword>
<gene>
    <name evidence="4" type="ORF">KP79_PYT14891</name>
</gene>
<evidence type="ECO:0000256" key="2">
    <source>
        <dbReference type="SAM" id="Phobius"/>
    </source>
</evidence>
<dbReference type="InterPro" id="IPR000008">
    <property type="entry name" value="C2_dom"/>
</dbReference>
<dbReference type="GO" id="GO:0030276">
    <property type="term" value="F:clathrin binding"/>
    <property type="evidence" value="ECO:0007669"/>
    <property type="project" value="TreeGrafter"/>
</dbReference>
<reference evidence="4 5" key="1">
    <citation type="journal article" date="2017" name="Nat. Ecol. Evol.">
        <title>Scallop genome provides insights into evolution of bilaterian karyotype and development.</title>
        <authorList>
            <person name="Wang S."/>
            <person name="Zhang J."/>
            <person name="Jiao W."/>
            <person name="Li J."/>
            <person name="Xun X."/>
            <person name="Sun Y."/>
            <person name="Guo X."/>
            <person name="Huan P."/>
            <person name="Dong B."/>
            <person name="Zhang L."/>
            <person name="Hu X."/>
            <person name="Sun X."/>
            <person name="Wang J."/>
            <person name="Zhao C."/>
            <person name="Wang Y."/>
            <person name="Wang D."/>
            <person name="Huang X."/>
            <person name="Wang R."/>
            <person name="Lv J."/>
            <person name="Li Y."/>
            <person name="Zhang Z."/>
            <person name="Liu B."/>
            <person name="Lu W."/>
            <person name="Hui Y."/>
            <person name="Liang J."/>
            <person name="Zhou Z."/>
            <person name="Hou R."/>
            <person name="Li X."/>
            <person name="Liu Y."/>
            <person name="Li H."/>
            <person name="Ning X."/>
            <person name="Lin Y."/>
            <person name="Zhao L."/>
            <person name="Xing Q."/>
            <person name="Dou J."/>
            <person name="Li Y."/>
            <person name="Mao J."/>
            <person name="Guo H."/>
            <person name="Dou H."/>
            <person name="Li T."/>
            <person name="Mu C."/>
            <person name="Jiang W."/>
            <person name="Fu Q."/>
            <person name="Fu X."/>
            <person name="Miao Y."/>
            <person name="Liu J."/>
            <person name="Yu Q."/>
            <person name="Li R."/>
            <person name="Liao H."/>
            <person name="Li X."/>
            <person name="Kong Y."/>
            <person name="Jiang Z."/>
            <person name="Chourrout D."/>
            <person name="Li R."/>
            <person name="Bao Z."/>
        </authorList>
    </citation>
    <scope>NUCLEOTIDE SEQUENCE [LARGE SCALE GENOMIC DNA]</scope>
    <source>
        <strain evidence="4 5">PY_sf001</strain>
    </source>
</reference>
<name>A0A210QE06_MIZYE</name>
<dbReference type="SMART" id="SM00239">
    <property type="entry name" value="C2"/>
    <property type="match status" value="2"/>
</dbReference>
<dbReference type="PANTHER" id="PTHR10024:SF351">
    <property type="entry name" value="SYNAPTOTAGMIN-4-LIKE"/>
    <property type="match status" value="1"/>
</dbReference>
<dbReference type="GO" id="GO:0030424">
    <property type="term" value="C:axon"/>
    <property type="evidence" value="ECO:0007669"/>
    <property type="project" value="TreeGrafter"/>
</dbReference>
<evidence type="ECO:0000313" key="5">
    <source>
        <dbReference type="Proteomes" id="UP000242188"/>
    </source>
</evidence>
<dbReference type="SUPFAM" id="SSF49562">
    <property type="entry name" value="C2 domain (Calcium/lipid-binding domain, CaLB)"/>
    <property type="match status" value="2"/>
</dbReference>
<dbReference type="OrthoDB" id="5915960at2759"/>
<dbReference type="GO" id="GO:0001786">
    <property type="term" value="F:phosphatidylserine binding"/>
    <property type="evidence" value="ECO:0007669"/>
    <property type="project" value="TreeGrafter"/>
</dbReference>
<evidence type="ECO:0000259" key="3">
    <source>
        <dbReference type="PROSITE" id="PS50004"/>
    </source>
</evidence>
<organism evidence="4 5">
    <name type="scientific">Mizuhopecten yessoensis</name>
    <name type="common">Japanese scallop</name>
    <name type="synonym">Patinopecten yessoensis</name>
    <dbReference type="NCBI Taxonomy" id="6573"/>
    <lineage>
        <taxon>Eukaryota</taxon>
        <taxon>Metazoa</taxon>
        <taxon>Spiralia</taxon>
        <taxon>Lophotrochozoa</taxon>
        <taxon>Mollusca</taxon>
        <taxon>Bivalvia</taxon>
        <taxon>Autobranchia</taxon>
        <taxon>Pteriomorphia</taxon>
        <taxon>Pectinida</taxon>
        <taxon>Pectinoidea</taxon>
        <taxon>Pectinidae</taxon>
        <taxon>Mizuhopecten</taxon>
    </lineage>
</organism>
<dbReference type="STRING" id="6573.A0A210QE06"/>
<dbReference type="InterPro" id="IPR035892">
    <property type="entry name" value="C2_domain_sf"/>
</dbReference>
<keyword evidence="2" id="KW-0812">Transmembrane</keyword>
<dbReference type="EMBL" id="NEDP02004063">
    <property type="protein sequence ID" value="OWF46975.1"/>
    <property type="molecule type" value="Genomic_DNA"/>
</dbReference>
<dbReference type="GO" id="GO:0070382">
    <property type="term" value="C:exocytic vesicle"/>
    <property type="evidence" value="ECO:0007669"/>
    <property type="project" value="TreeGrafter"/>
</dbReference>
<protein>
    <submittedName>
        <fullName evidence="4">Synaptotagmin-9</fullName>
    </submittedName>
</protein>
<evidence type="ECO:0000313" key="4">
    <source>
        <dbReference type="EMBL" id="OWF46975.1"/>
    </source>
</evidence>
<dbReference type="GO" id="GO:0005544">
    <property type="term" value="F:calcium-dependent phospholipid binding"/>
    <property type="evidence" value="ECO:0007669"/>
    <property type="project" value="TreeGrafter"/>
</dbReference>
<feature type="region of interest" description="Disordered" evidence="1">
    <location>
        <begin position="17"/>
        <end position="40"/>
    </location>
</feature>
<dbReference type="Proteomes" id="UP000242188">
    <property type="component" value="Unassembled WGS sequence"/>
</dbReference>
<feature type="region of interest" description="Disordered" evidence="1">
    <location>
        <begin position="155"/>
        <end position="181"/>
    </location>
</feature>
<dbReference type="PANTHER" id="PTHR10024">
    <property type="entry name" value="SYNAPTOTAGMIN"/>
    <property type="match status" value="1"/>
</dbReference>
<sequence length="513" mass="57828">MGVLSYVNIASGVNPENRTKDQGINVPEKNGNFLMNSNPDTENGLETSDIIVASSVAVVSCIIFIVTCTICFRRNRAIRRKLVTGQHIVEMDARSPFNIASVPNQTNETKSGKYVEPDKDFNENARIDVSEMSLDQPGYGTNVKPAVFRINECGPPSSLSSSEDSEKSRPPSSLSMNKPRKSLTACSITQSQVNLLKLESAGTADVMRRSCSMSNLDLSIDDRAFDGVVKTTFTVNYDEWNFTLAVNLHSVCNLPTKARTCYVFATVCLMPDDNEKRQTRTLPCVGDYVCFEEQYVFHNVRKRILENGTIRISFYRQKKGRKGKKDSLLGELFLKCSDVDMQCNIPTRFSKLEAPRKRLTRMSTSDKLLHNKLGDFFVDLQYQSLADRLKVFVRKAIQLPPTDRLMVVKSAHYVVVKLIRDGTVIEVQKTRTSSGRNAVWNEAFLFNVDKQMSSYSLEFLIMKGKLHKKDNVVGKVEIGPNCGRRGRDHWNSMISPRPIDVAKWHSILPVFAY</sequence>
<dbReference type="Gene3D" id="2.60.40.150">
    <property type="entry name" value="C2 domain"/>
    <property type="match status" value="2"/>
</dbReference>